<sequence>MRHPPWMIIVPKMPRRRFDLLLFSRDTRELDQKCYSTFDNREVLRAAYLPSEFLQHNP</sequence>
<proteinExistence type="predicted"/>
<name>A0A2P2ILW0_RHIMU</name>
<evidence type="ECO:0000313" key="1">
    <source>
        <dbReference type="EMBL" id="MBW82204.1"/>
    </source>
</evidence>
<accession>A0A2P2ILW0</accession>
<protein>
    <submittedName>
        <fullName evidence="1">Uncharacterized protein</fullName>
    </submittedName>
</protein>
<dbReference type="EMBL" id="GGEC01001721">
    <property type="protein sequence ID" value="MBW82204.1"/>
    <property type="molecule type" value="Transcribed_RNA"/>
</dbReference>
<organism evidence="1">
    <name type="scientific">Rhizophora mucronata</name>
    <name type="common">Asiatic mangrove</name>
    <dbReference type="NCBI Taxonomy" id="61149"/>
    <lineage>
        <taxon>Eukaryota</taxon>
        <taxon>Viridiplantae</taxon>
        <taxon>Streptophyta</taxon>
        <taxon>Embryophyta</taxon>
        <taxon>Tracheophyta</taxon>
        <taxon>Spermatophyta</taxon>
        <taxon>Magnoliopsida</taxon>
        <taxon>eudicotyledons</taxon>
        <taxon>Gunneridae</taxon>
        <taxon>Pentapetalae</taxon>
        <taxon>rosids</taxon>
        <taxon>fabids</taxon>
        <taxon>Malpighiales</taxon>
        <taxon>Rhizophoraceae</taxon>
        <taxon>Rhizophora</taxon>
    </lineage>
</organism>
<dbReference type="AlphaFoldDB" id="A0A2P2ILW0"/>
<reference evidence="1" key="1">
    <citation type="submission" date="2018-02" db="EMBL/GenBank/DDBJ databases">
        <title>Rhizophora mucronata_Transcriptome.</title>
        <authorList>
            <person name="Meera S.P."/>
            <person name="Sreeshan A."/>
            <person name="Augustine A."/>
        </authorList>
    </citation>
    <scope>NUCLEOTIDE SEQUENCE</scope>
    <source>
        <tissue evidence="1">Leaf</tissue>
    </source>
</reference>